<dbReference type="EMBL" id="JAAXOO010000010">
    <property type="protein sequence ID" value="NKY37783.1"/>
    <property type="molecule type" value="Genomic_DNA"/>
</dbReference>
<dbReference type="InterPro" id="IPR023393">
    <property type="entry name" value="START-like_dom_sf"/>
</dbReference>
<dbReference type="InterPro" id="IPR019639">
    <property type="entry name" value="DUF2505"/>
</dbReference>
<protein>
    <submittedName>
        <fullName evidence="1">DUF2505 domain-containing protein</fullName>
    </submittedName>
</protein>
<dbReference type="RefSeq" id="WP_068044474.1">
    <property type="nucleotide sequence ID" value="NZ_JAAXOO010000010.1"/>
</dbReference>
<organism evidence="1 2">
    <name type="scientific">Nocardia speluncae</name>
    <dbReference type="NCBI Taxonomy" id="419477"/>
    <lineage>
        <taxon>Bacteria</taxon>
        <taxon>Bacillati</taxon>
        <taxon>Actinomycetota</taxon>
        <taxon>Actinomycetes</taxon>
        <taxon>Mycobacteriales</taxon>
        <taxon>Nocardiaceae</taxon>
        <taxon>Nocardia</taxon>
    </lineage>
</organism>
<dbReference type="AlphaFoldDB" id="A0A846XTI1"/>
<sequence length="168" mass="18263">MARKFGFTLTYPIPVAELHAALTGEELWRDRFAGAQTATLDLTHPGGPGTVRLAMSEKIRPEKIPGLVRKVLKSDLVVTRVDSWQPLTGDTAEGTFEGTSSAISSEMTGTYRLRPAGDGSELEVSGSVKVKVPLVGGAIEPLAEQLQRRVVESERKFIVKWFAERANA</sequence>
<dbReference type="SUPFAM" id="SSF55961">
    <property type="entry name" value="Bet v1-like"/>
    <property type="match status" value="1"/>
</dbReference>
<evidence type="ECO:0000313" key="2">
    <source>
        <dbReference type="Proteomes" id="UP000565715"/>
    </source>
</evidence>
<keyword evidence="2" id="KW-1185">Reference proteome</keyword>
<name>A0A846XTI1_9NOCA</name>
<accession>A0A846XTI1</accession>
<evidence type="ECO:0000313" key="1">
    <source>
        <dbReference type="EMBL" id="NKY37783.1"/>
    </source>
</evidence>
<reference evidence="1 2" key="1">
    <citation type="submission" date="2020-04" db="EMBL/GenBank/DDBJ databases">
        <title>MicrobeNet Type strains.</title>
        <authorList>
            <person name="Nicholson A.C."/>
        </authorList>
    </citation>
    <scope>NUCLEOTIDE SEQUENCE [LARGE SCALE GENOMIC DNA]</scope>
    <source>
        <strain evidence="1 2">DSM 45078</strain>
    </source>
</reference>
<dbReference type="Pfam" id="PF10698">
    <property type="entry name" value="DUF2505"/>
    <property type="match status" value="1"/>
</dbReference>
<comment type="caution">
    <text evidence="1">The sequence shown here is derived from an EMBL/GenBank/DDBJ whole genome shotgun (WGS) entry which is preliminary data.</text>
</comment>
<gene>
    <name evidence="1" type="ORF">HGA13_32640</name>
</gene>
<dbReference type="Proteomes" id="UP000565715">
    <property type="component" value="Unassembled WGS sequence"/>
</dbReference>
<dbReference type="Gene3D" id="3.30.530.20">
    <property type="match status" value="1"/>
</dbReference>
<proteinExistence type="predicted"/>